<protein>
    <submittedName>
        <fullName evidence="1">DUF1800 family protein</fullName>
    </submittedName>
</protein>
<name>A0ABW3JQY9_9FLAO</name>
<gene>
    <name evidence="1" type="ORF">ACFQ1U_04285</name>
</gene>
<sequence length="546" mass="62576">MASLTPLSGNLDLRKAKHLLRRATFNYTKNQLDVFTSMSATEAVDTLTIDAPYALQEPYDPLPEGSPDGFWTSATTLPRDFEGQTRKRALVAGWWWYNAINQVSLKHKLSFFLHTCFTVSKDGGSGAATYFYDYLRLLDFYALGNIKTLAKKITLDSSMLYYLDNHRNNKYNPNENYAREYLELFTILRGEQIGPGNYTNYTEEDIQEAAKVFSGFKIEENRSIIDPDTGIPMGYVNFEQHNSDNKTFSNAFNNQTIIGRETTTEIFEELDDFVEMVFAQQETAKAYCRKLYRYFVKSKWDDEVEADIITPLADLLIANDFEIVPVVRTLLSSQHFYDADDSIATDETIGSIIKSPLQLVSEICSLFNASIPNSSNNPLEYYHIFFKRFIHDNYFVTSGMDLFSPFDVAGYHAYFQEPDFDRYWFSSNTIIGRYSLIESLIQGVNTISSGEISATIDTVLFVRNNITGAQDPNVLVSEMANLLYPEAIDADRVNYFKQFLVEDGFPDYYWTGIWNRYLNDNDNFTVKTRIDALVTAMINAAEFQLM</sequence>
<dbReference type="EMBL" id="JBHTJR010000022">
    <property type="protein sequence ID" value="MFD0992414.1"/>
    <property type="molecule type" value="Genomic_DNA"/>
</dbReference>
<proteinExistence type="predicted"/>
<keyword evidence="2" id="KW-1185">Reference proteome</keyword>
<dbReference type="RefSeq" id="WP_386105687.1">
    <property type="nucleotide sequence ID" value="NZ_JBHTJR010000022.1"/>
</dbReference>
<evidence type="ECO:0000313" key="1">
    <source>
        <dbReference type="EMBL" id="MFD0992414.1"/>
    </source>
</evidence>
<organism evidence="1 2">
    <name type="scientific">Tenacibaculum geojense</name>
    <dbReference type="NCBI Taxonomy" id="915352"/>
    <lineage>
        <taxon>Bacteria</taxon>
        <taxon>Pseudomonadati</taxon>
        <taxon>Bacteroidota</taxon>
        <taxon>Flavobacteriia</taxon>
        <taxon>Flavobacteriales</taxon>
        <taxon>Flavobacteriaceae</taxon>
        <taxon>Tenacibaculum</taxon>
    </lineage>
</organism>
<dbReference type="Pfam" id="PF08811">
    <property type="entry name" value="DUF1800"/>
    <property type="match status" value="1"/>
</dbReference>
<dbReference type="InterPro" id="IPR014917">
    <property type="entry name" value="DUF1800"/>
</dbReference>
<reference evidence="2" key="1">
    <citation type="journal article" date="2019" name="Int. J. Syst. Evol. Microbiol.">
        <title>The Global Catalogue of Microorganisms (GCM) 10K type strain sequencing project: providing services to taxonomists for standard genome sequencing and annotation.</title>
        <authorList>
            <consortium name="The Broad Institute Genomics Platform"/>
            <consortium name="The Broad Institute Genome Sequencing Center for Infectious Disease"/>
            <person name="Wu L."/>
            <person name="Ma J."/>
        </authorList>
    </citation>
    <scope>NUCLEOTIDE SEQUENCE [LARGE SCALE GENOMIC DNA]</scope>
    <source>
        <strain evidence="2">CCUG 60527</strain>
    </source>
</reference>
<accession>A0ABW3JQY9</accession>
<evidence type="ECO:0000313" key="2">
    <source>
        <dbReference type="Proteomes" id="UP001597062"/>
    </source>
</evidence>
<comment type="caution">
    <text evidence="1">The sequence shown here is derived from an EMBL/GenBank/DDBJ whole genome shotgun (WGS) entry which is preliminary data.</text>
</comment>
<dbReference type="Proteomes" id="UP001597062">
    <property type="component" value="Unassembled WGS sequence"/>
</dbReference>